<dbReference type="GO" id="GO:0006302">
    <property type="term" value="P:double-strand break repair"/>
    <property type="evidence" value="ECO:0007669"/>
    <property type="project" value="TreeGrafter"/>
</dbReference>
<dbReference type="Pfam" id="PF09666">
    <property type="entry name" value="Sororin_middle"/>
    <property type="match status" value="1"/>
</dbReference>
<dbReference type="AlphaFoldDB" id="A0AAV2K6J4"/>
<name>A0AAV2K6J4_KNICA</name>
<dbReference type="GO" id="GO:0031536">
    <property type="term" value="P:positive regulation of exit from mitosis"/>
    <property type="evidence" value="ECO:0007669"/>
    <property type="project" value="TreeGrafter"/>
</dbReference>
<evidence type="ECO:0000313" key="12">
    <source>
        <dbReference type="EMBL" id="CAL1583732.1"/>
    </source>
</evidence>
<evidence type="ECO:0000256" key="3">
    <source>
        <dbReference type="ARBA" id="ARBA00022454"/>
    </source>
</evidence>
<dbReference type="InterPro" id="IPR057337">
    <property type="entry name" value="Sororin_C"/>
</dbReference>
<evidence type="ECO:0000256" key="8">
    <source>
        <dbReference type="ARBA" id="ARBA00093465"/>
    </source>
</evidence>
<feature type="compositionally biased region" description="Basic residues" evidence="9">
    <location>
        <begin position="40"/>
        <end position="51"/>
    </location>
</feature>
<dbReference type="PANTHER" id="PTHR31092">
    <property type="entry name" value="SORORIN"/>
    <property type="match status" value="1"/>
</dbReference>
<feature type="domain" description="Sororin C-terminal region" evidence="11">
    <location>
        <begin position="279"/>
        <end position="302"/>
    </location>
</feature>
<reference evidence="12 13" key="1">
    <citation type="submission" date="2024-04" db="EMBL/GenBank/DDBJ databases">
        <authorList>
            <person name="Waldvogel A.-M."/>
            <person name="Schoenle A."/>
        </authorList>
    </citation>
    <scope>NUCLEOTIDE SEQUENCE [LARGE SCALE GENOMIC DNA]</scope>
</reference>
<feature type="compositionally biased region" description="Polar residues" evidence="9">
    <location>
        <begin position="120"/>
        <end position="159"/>
    </location>
</feature>
<evidence type="ECO:0000256" key="7">
    <source>
        <dbReference type="ARBA" id="ARBA00023306"/>
    </source>
</evidence>
<evidence type="ECO:0000256" key="9">
    <source>
        <dbReference type="SAM" id="MobiDB-lite"/>
    </source>
</evidence>
<comment type="subcellular location">
    <subcellularLocation>
        <location evidence="2">Chromosome</location>
    </subcellularLocation>
    <subcellularLocation>
        <location evidence="1">Nucleus</location>
    </subcellularLocation>
</comment>
<dbReference type="EMBL" id="OZ035838">
    <property type="protein sequence ID" value="CAL1583732.1"/>
    <property type="molecule type" value="Genomic_DNA"/>
</dbReference>
<comment type="similarity">
    <text evidence="8">Belongs to the sororin family.</text>
</comment>
<protein>
    <recommendedName>
        <fullName evidence="14">Cell division cycle associated 5</fullName>
    </recommendedName>
</protein>
<keyword evidence="5" id="KW-0498">Mitosis</keyword>
<feature type="domain" description="Sororin-like middle region" evidence="10">
    <location>
        <begin position="138"/>
        <end position="262"/>
    </location>
</feature>
<gene>
    <name evidence="12" type="ORF">KC01_LOCUS14172</name>
</gene>
<dbReference type="GO" id="GO:0007080">
    <property type="term" value="P:mitotic metaphase chromosome alignment"/>
    <property type="evidence" value="ECO:0007669"/>
    <property type="project" value="TreeGrafter"/>
</dbReference>
<dbReference type="GO" id="GO:0005694">
    <property type="term" value="C:chromosome"/>
    <property type="evidence" value="ECO:0007669"/>
    <property type="project" value="UniProtKB-SubCell"/>
</dbReference>
<keyword evidence="6" id="KW-0539">Nucleus</keyword>
<dbReference type="InterPro" id="IPR018605">
    <property type="entry name" value="Sororin"/>
</dbReference>
<keyword evidence="13" id="KW-1185">Reference proteome</keyword>
<keyword evidence="3" id="KW-0158">Chromosome</keyword>
<dbReference type="Pfam" id="PF25220">
    <property type="entry name" value="Sororin_C"/>
    <property type="match status" value="1"/>
</dbReference>
<feature type="region of interest" description="Disordered" evidence="9">
    <location>
        <begin position="1"/>
        <end position="176"/>
    </location>
</feature>
<proteinExistence type="inferred from homology"/>
<dbReference type="PANTHER" id="PTHR31092:SF2">
    <property type="entry name" value="SORORIN"/>
    <property type="match status" value="1"/>
</dbReference>
<dbReference type="GO" id="GO:0051301">
    <property type="term" value="P:cell division"/>
    <property type="evidence" value="ECO:0007669"/>
    <property type="project" value="UniProtKB-KW"/>
</dbReference>
<keyword evidence="4" id="KW-0132">Cell division</keyword>
<evidence type="ECO:0008006" key="14">
    <source>
        <dbReference type="Google" id="ProtNLM"/>
    </source>
</evidence>
<evidence type="ECO:0000259" key="10">
    <source>
        <dbReference type="Pfam" id="PF09666"/>
    </source>
</evidence>
<evidence type="ECO:0000259" key="11">
    <source>
        <dbReference type="Pfam" id="PF25220"/>
    </source>
</evidence>
<evidence type="ECO:0000256" key="4">
    <source>
        <dbReference type="ARBA" id="ARBA00022618"/>
    </source>
</evidence>
<dbReference type="InterPro" id="IPR057261">
    <property type="entry name" value="Sororin-like_M"/>
</dbReference>
<evidence type="ECO:0000256" key="5">
    <source>
        <dbReference type="ARBA" id="ARBA00022776"/>
    </source>
</evidence>
<evidence type="ECO:0000256" key="2">
    <source>
        <dbReference type="ARBA" id="ARBA00004286"/>
    </source>
</evidence>
<keyword evidence="7" id="KW-0131">Cell cycle</keyword>
<sequence>MPLDVIPWSDGQNEPQRRRSARFSPNSSDHTKMAPSASAVKRRITVKKIAPRKTTLGPSDHNKENTQRGQDSDVLAETKKQKFSTPDRVQKRNSSSSSGKKQKRTVSVPSPIVPSPNVSAKSNGRSTRIQTRNRTSSLQPKDGVQTSTVGPKAQVQTPTVELKDQDQAQTEQPDPAALVWSQKARRSYSRLSVHSLNSPNSRLSLFGFEKLQTPEVVRWENQRENRSGLDGSPSALASFTSLLEGEECALEPDLNIPGVSLVKEKRRRRKKVQQMGESEMDEMAAKMNAEFERAEEFQLIVE</sequence>
<dbReference type="GO" id="GO:0005634">
    <property type="term" value="C:nucleus"/>
    <property type="evidence" value="ECO:0007669"/>
    <property type="project" value="UniProtKB-SubCell"/>
</dbReference>
<feature type="compositionally biased region" description="Low complexity" evidence="9">
    <location>
        <begin position="106"/>
        <end position="119"/>
    </location>
</feature>
<dbReference type="GO" id="GO:0007064">
    <property type="term" value="P:mitotic sister chromatid cohesion"/>
    <property type="evidence" value="ECO:0007669"/>
    <property type="project" value="TreeGrafter"/>
</dbReference>
<accession>A0AAV2K6J4</accession>
<evidence type="ECO:0000256" key="6">
    <source>
        <dbReference type="ARBA" id="ARBA00023242"/>
    </source>
</evidence>
<evidence type="ECO:0000313" key="13">
    <source>
        <dbReference type="Proteomes" id="UP001497482"/>
    </source>
</evidence>
<organism evidence="12 13">
    <name type="scientific">Knipowitschia caucasica</name>
    <name type="common">Caucasian dwarf goby</name>
    <name type="synonym">Pomatoschistus caucasicus</name>
    <dbReference type="NCBI Taxonomy" id="637954"/>
    <lineage>
        <taxon>Eukaryota</taxon>
        <taxon>Metazoa</taxon>
        <taxon>Chordata</taxon>
        <taxon>Craniata</taxon>
        <taxon>Vertebrata</taxon>
        <taxon>Euteleostomi</taxon>
        <taxon>Actinopterygii</taxon>
        <taxon>Neopterygii</taxon>
        <taxon>Teleostei</taxon>
        <taxon>Neoteleostei</taxon>
        <taxon>Acanthomorphata</taxon>
        <taxon>Gobiaria</taxon>
        <taxon>Gobiiformes</taxon>
        <taxon>Gobioidei</taxon>
        <taxon>Gobiidae</taxon>
        <taxon>Gobiinae</taxon>
        <taxon>Knipowitschia</taxon>
    </lineage>
</organism>
<evidence type="ECO:0000256" key="1">
    <source>
        <dbReference type="ARBA" id="ARBA00004123"/>
    </source>
</evidence>
<dbReference type="Proteomes" id="UP001497482">
    <property type="component" value="Chromosome 16"/>
</dbReference>